<dbReference type="KEGG" id="cyn:Cyan7425_3342"/>
<sequence>MGEDNWGEEFAKFLDVTLQESAHFLMAVVEGLEEVATEVDQNLADAIAPLLDHVLVYENLLDQATQPLGQTINPLLDHHPACVGCRHYHGQTYGDAFLVCAMYPYGWSERSCPDWESVWR</sequence>
<dbReference type="STRING" id="395961.Cyan7425_3342"/>
<evidence type="ECO:0000313" key="1">
    <source>
        <dbReference type="EMBL" id="ACL45667.1"/>
    </source>
</evidence>
<dbReference type="OrthoDB" id="511993at2"/>
<protein>
    <submittedName>
        <fullName evidence="1">Uncharacterized protein</fullName>
    </submittedName>
</protein>
<accession>B8HPV8</accession>
<dbReference type="AlphaFoldDB" id="B8HPV8"/>
<organism evidence="1">
    <name type="scientific">Cyanothece sp. (strain PCC 7425 / ATCC 29141)</name>
    <dbReference type="NCBI Taxonomy" id="395961"/>
    <lineage>
        <taxon>Bacteria</taxon>
        <taxon>Bacillati</taxon>
        <taxon>Cyanobacteriota</taxon>
        <taxon>Cyanophyceae</taxon>
        <taxon>Gomontiellales</taxon>
        <taxon>Cyanothecaceae</taxon>
        <taxon>Cyanothece</taxon>
    </lineage>
</organism>
<gene>
    <name evidence="1" type="ordered locus">Cyan7425_3342</name>
</gene>
<proteinExistence type="predicted"/>
<dbReference type="HOGENOM" id="CLU_1871567_0_0_3"/>
<dbReference type="EMBL" id="CP001344">
    <property type="protein sequence ID" value="ACL45667.1"/>
    <property type="molecule type" value="Genomic_DNA"/>
</dbReference>
<reference evidence="1" key="1">
    <citation type="submission" date="2009-01" db="EMBL/GenBank/DDBJ databases">
        <title>Complete sequence of chromosome Cyanothece sp. PCC 7425.</title>
        <authorList>
            <consortium name="US DOE Joint Genome Institute"/>
            <person name="Lucas S."/>
            <person name="Copeland A."/>
            <person name="Lapidus A."/>
            <person name="Glavina del Rio T."/>
            <person name="Dalin E."/>
            <person name="Tice H."/>
            <person name="Bruce D."/>
            <person name="Goodwin L."/>
            <person name="Pitluck S."/>
            <person name="Sims D."/>
            <person name="Meineke L."/>
            <person name="Brettin T."/>
            <person name="Detter J.C."/>
            <person name="Han C."/>
            <person name="Larimer F."/>
            <person name="Land M."/>
            <person name="Hauser L."/>
            <person name="Kyrpides N."/>
            <person name="Ovchinnikova G."/>
            <person name="Liberton M."/>
            <person name="Stoeckel J."/>
            <person name="Banerjee A."/>
            <person name="Singh A."/>
            <person name="Page L."/>
            <person name="Sato H."/>
            <person name="Zhao L."/>
            <person name="Sherman L."/>
            <person name="Pakrasi H."/>
            <person name="Richardson P."/>
        </authorList>
    </citation>
    <scope>NUCLEOTIDE SEQUENCE</scope>
    <source>
        <strain evidence="1">PCC 7425</strain>
    </source>
</reference>
<dbReference type="eggNOG" id="ENOG5032YBC">
    <property type="taxonomic scope" value="Bacteria"/>
</dbReference>
<name>B8HPV8_CYAP4</name>